<protein>
    <recommendedName>
        <fullName evidence="3">Bacteriocin-type signal sequence-containing protein</fullName>
    </recommendedName>
</protein>
<dbReference type="InterPro" id="IPR058074">
    <property type="entry name" value="Bacteriocin-like"/>
</dbReference>
<evidence type="ECO:0008006" key="3">
    <source>
        <dbReference type="Google" id="ProtNLM"/>
    </source>
</evidence>
<dbReference type="NCBIfam" id="NF047798">
    <property type="entry name" value="leader_Chryseo"/>
    <property type="match status" value="1"/>
</dbReference>
<gene>
    <name evidence="1" type="ORF">SAMN05421664_1521</name>
</gene>
<organism evidence="1 2">
    <name type="scientific">Chryseobacterium soldanellicola</name>
    <dbReference type="NCBI Taxonomy" id="311333"/>
    <lineage>
        <taxon>Bacteria</taxon>
        <taxon>Pseudomonadati</taxon>
        <taxon>Bacteroidota</taxon>
        <taxon>Flavobacteriia</taxon>
        <taxon>Flavobacteriales</taxon>
        <taxon>Weeksellaceae</taxon>
        <taxon>Chryseobacterium group</taxon>
        <taxon>Chryseobacterium</taxon>
    </lineage>
</organism>
<evidence type="ECO:0000313" key="1">
    <source>
        <dbReference type="EMBL" id="SDQ41499.1"/>
    </source>
</evidence>
<accession>A0A1H1APB4</accession>
<dbReference type="AlphaFoldDB" id="A0A1H1APB4"/>
<name>A0A1H1APB4_9FLAO</name>
<reference evidence="2" key="1">
    <citation type="submission" date="2016-10" db="EMBL/GenBank/DDBJ databases">
        <authorList>
            <person name="Varghese N."/>
            <person name="Submissions S."/>
        </authorList>
    </citation>
    <scope>NUCLEOTIDE SEQUENCE [LARGE SCALE GENOMIC DNA]</scope>
    <source>
        <strain evidence="2">DSM 17072</strain>
    </source>
</reference>
<dbReference type="STRING" id="311333.SAMN05421664_1521"/>
<proteinExistence type="predicted"/>
<dbReference type="Proteomes" id="UP000199627">
    <property type="component" value="Unassembled WGS sequence"/>
</dbReference>
<sequence length="48" mass="5215">MKKLKKLTRGQLEQINGAAGNDCIMDCFCFTPEGEGYIGVCNIKGICC</sequence>
<dbReference type="EMBL" id="FNKL01000002">
    <property type="protein sequence ID" value="SDQ41499.1"/>
    <property type="molecule type" value="Genomic_DNA"/>
</dbReference>
<keyword evidence="2" id="KW-1185">Reference proteome</keyword>
<dbReference type="RefSeq" id="WP_170828445.1">
    <property type="nucleotide sequence ID" value="NZ_FNKL01000002.1"/>
</dbReference>
<evidence type="ECO:0000313" key="2">
    <source>
        <dbReference type="Proteomes" id="UP000199627"/>
    </source>
</evidence>